<evidence type="ECO:0000259" key="2">
    <source>
        <dbReference type="Pfam" id="PF00561"/>
    </source>
</evidence>
<comment type="caution">
    <text evidence="3">The sequence shown here is derived from an EMBL/GenBank/DDBJ whole genome shotgun (WGS) entry which is preliminary data.</text>
</comment>
<name>A0A841IXG9_9SPHN</name>
<protein>
    <submittedName>
        <fullName evidence="3">Microsomal epoxide hydrolase</fullName>
        <ecNumber evidence="3">3.3.2.9</ecNumber>
    </submittedName>
</protein>
<accession>A0A841IXG9</accession>
<dbReference type="PANTHER" id="PTHR43798">
    <property type="entry name" value="MONOACYLGLYCEROL LIPASE"/>
    <property type="match status" value="1"/>
</dbReference>
<dbReference type="InterPro" id="IPR029058">
    <property type="entry name" value="AB_hydrolase_fold"/>
</dbReference>
<proteinExistence type="predicted"/>
<dbReference type="Pfam" id="PF00561">
    <property type="entry name" value="Abhydrolase_1"/>
    <property type="match status" value="1"/>
</dbReference>
<evidence type="ECO:0000313" key="4">
    <source>
        <dbReference type="Proteomes" id="UP000552700"/>
    </source>
</evidence>
<organism evidence="3 4">
    <name type="scientific">Sphingobium subterraneum</name>
    <dbReference type="NCBI Taxonomy" id="627688"/>
    <lineage>
        <taxon>Bacteria</taxon>
        <taxon>Pseudomonadati</taxon>
        <taxon>Pseudomonadota</taxon>
        <taxon>Alphaproteobacteria</taxon>
        <taxon>Sphingomonadales</taxon>
        <taxon>Sphingomonadaceae</taxon>
        <taxon>Sphingobium</taxon>
    </lineage>
</organism>
<keyword evidence="4" id="KW-1185">Reference proteome</keyword>
<dbReference type="Gene3D" id="3.40.50.1820">
    <property type="entry name" value="alpha/beta hydrolase"/>
    <property type="match status" value="1"/>
</dbReference>
<dbReference type="PANTHER" id="PTHR43798:SF31">
    <property type="entry name" value="AB HYDROLASE SUPERFAMILY PROTEIN YCLE"/>
    <property type="match status" value="1"/>
</dbReference>
<keyword evidence="1 3" id="KW-0378">Hydrolase</keyword>
<reference evidence="3 4" key="1">
    <citation type="submission" date="2020-08" db="EMBL/GenBank/DDBJ databases">
        <title>Genomic Encyclopedia of Type Strains, Phase IV (KMG-IV): sequencing the most valuable type-strain genomes for metagenomic binning, comparative biology and taxonomic classification.</title>
        <authorList>
            <person name="Goeker M."/>
        </authorList>
    </citation>
    <scope>NUCLEOTIDE SEQUENCE [LARGE SCALE GENOMIC DNA]</scope>
    <source>
        <strain evidence="3 4">DSM 102255</strain>
    </source>
</reference>
<feature type="domain" description="AB hydrolase-1" evidence="2">
    <location>
        <begin position="27"/>
        <end position="149"/>
    </location>
</feature>
<dbReference type="GO" id="GO:0016020">
    <property type="term" value="C:membrane"/>
    <property type="evidence" value="ECO:0007669"/>
    <property type="project" value="TreeGrafter"/>
</dbReference>
<gene>
    <name evidence="3" type="ORF">FHS92_000771</name>
</gene>
<dbReference type="EC" id="3.3.2.9" evidence="3"/>
<dbReference type="InterPro" id="IPR000073">
    <property type="entry name" value="AB_hydrolase_1"/>
</dbReference>
<sequence length="265" mass="29768">MTTTQHGNVKTSDGISIHYTDTGEGRAIVLIPGWLSEATIWEHQITELSKRYRVIAIDPRSQGESDKPSTGHLPEDRARDYKDVVDALGLKQPVMVGWSMACGELMSYVEQFGDDELGGIVLVDGLLPPDKNPDVIPILAYFTNLLQKNRQQAIDEFIPFWYKTEQSESYLDFVKGTTEKVPTNSAVALMHNMVSNNDLTGAFARLTRPVIFAYQDLLQGGAEYLKSQLGDKIQLERFANEGHALFVDNPTKFNDMIETFIRRLP</sequence>
<evidence type="ECO:0000256" key="1">
    <source>
        <dbReference type="ARBA" id="ARBA00022801"/>
    </source>
</evidence>
<dbReference type="RefSeq" id="WP_184077677.1">
    <property type="nucleotide sequence ID" value="NZ_JACIJP010000001.1"/>
</dbReference>
<evidence type="ECO:0000313" key="3">
    <source>
        <dbReference type="EMBL" id="MBB6123064.1"/>
    </source>
</evidence>
<dbReference type="SUPFAM" id="SSF53474">
    <property type="entry name" value="alpha/beta-Hydrolases"/>
    <property type="match status" value="1"/>
</dbReference>
<dbReference type="GO" id="GO:0033961">
    <property type="term" value="F:cis-stilbene-oxide hydrolase activity"/>
    <property type="evidence" value="ECO:0007669"/>
    <property type="project" value="UniProtKB-EC"/>
</dbReference>
<dbReference type="EMBL" id="JACIJP010000001">
    <property type="protein sequence ID" value="MBB6123064.1"/>
    <property type="molecule type" value="Genomic_DNA"/>
</dbReference>
<dbReference type="InterPro" id="IPR050266">
    <property type="entry name" value="AB_hydrolase_sf"/>
</dbReference>
<dbReference type="Proteomes" id="UP000552700">
    <property type="component" value="Unassembled WGS sequence"/>
</dbReference>
<dbReference type="AlphaFoldDB" id="A0A841IXG9"/>